<evidence type="ECO:0000256" key="4">
    <source>
        <dbReference type="ARBA" id="ARBA00022741"/>
    </source>
</evidence>
<name>A0A1I0VAR1_9BACI</name>
<dbReference type="STRING" id="237679.SAMN04488072_101301"/>
<accession>A0A1I0VAR1</accession>
<dbReference type="GO" id="GO:0036430">
    <property type="term" value="F:CMP kinase activity"/>
    <property type="evidence" value="ECO:0007669"/>
    <property type="project" value="RHEA"/>
</dbReference>
<dbReference type="Proteomes" id="UP000198642">
    <property type="component" value="Unassembled WGS sequence"/>
</dbReference>
<keyword evidence="4 9" id="KW-0547">Nucleotide-binding</keyword>
<dbReference type="EC" id="2.7.4.25" evidence="9"/>
<dbReference type="PANTHER" id="PTHR21299:SF2">
    <property type="entry name" value="CYTIDYLATE KINASE"/>
    <property type="match status" value="1"/>
</dbReference>
<dbReference type="GO" id="GO:0015949">
    <property type="term" value="P:nucleobase-containing small molecule interconversion"/>
    <property type="evidence" value="ECO:0007669"/>
    <property type="project" value="TreeGrafter"/>
</dbReference>
<dbReference type="AlphaFoldDB" id="A0A1I0VAR1"/>
<dbReference type="InterPro" id="IPR011994">
    <property type="entry name" value="Cytidylate_kinase_dom"/>
</dbReference>
<dbReference type="GO" id="GO:0036431">
    <property type="term" value="F:dCMP kinase activity"/>
    <property type="evidence" value="ECO:0007669"/>
    <property type="project" value="InterPro"/>
</dbReference>
<evidence type="ECO:0000256" key="7">
    <source>
        <dbReference type="ARBA" id="ARBA00047615"/>
    </source>
</evidence>
<reference evidence="11 12" key="1">
    <citation type="submission" date="2016-10" db="EMBL/GenBank/DDBJ databases">
        <authorList>
            <person name="de Groot N.N."/>
        </authorList>
    </citation>
    <scope>NUCLEOTIDE SEQUENCE [LARGE SCALE GENOMIC DNA]</scope>
    <source>
        <strain evidence="11 12">CGMCC 1.3702</strain>
    </source>
</reference>
<dbReference type="PANTHER" id="PTHR21299">
    <property type="entry name" value="CYTIDYLATE KINASE/PANTOATE-BETA-ALANINE LIGASE"/>
    <property type="match status" value="1"/>
</dbReference>
<comment type="similarity">
    <text evidence="1 9">Belongs to the cytidylate kinase family. Type 1 subfamily.</text>
</comment>
<keyword evidence="6 9" id="KW-0067">ATP-binding</keyword>
<evidence type="ECO:0000256" key="5">
    <source>
        <dbReference type="ARBA" id="ARBA00022777"/>
    </source>
</evidence>
<evidence type="ECO:0000256" key="8">
    <source>
        <dbReference type="ARBA" id="ARBA00048478"/>
    </source>
</evidence>
<dbReference type="GO" id="GO:0006220">
    <property type="term" value="P:pyrimidine nucleotide metabolic process"/>
    <property type="evidence" value="ECO:0007669"/>
    <property type="project" value="UniProtKB-UniRule"/>
</dbReference>
<sequence>MTAMKQEQIAIAIDGPAAAGKSTVSKMVAKELSFIYIDTGAMYRAFTYKALRDQISLEDEQKLSELLADTNIELEQGKNQQHVLVDGEDVTHDIRSEEVTNHVSYTAKHPNVRREMVKRQRGLAQKRCVVMDGRDIGTHVIPNAEVKIFLKASVEERARRRYEENLQKGFSTDFEKLKQEIEQRDRIDSKREIAPLIKADDAIELDTTDLSIDEVAASILNEVKKVLADKGEK</sequence>
<evidence type="ECO:0000256" key="9">
    <source>
        <dbReference type="HAMAP-Rule" id="MF_00238"/>
    </source>
</evidence>
<dbReference type="Pfam" id="PF02224">
    <property type="entry name" value="Cytidylate_kin"/>
    <property type="match status" value="1"/>
</dbReference>
<dbReference type="CDD" id="cd02020">
    <property type="entry name" value="CMPK"/>
    <property type="match status" value="1"/>
</dbReference>
<evidence type="ECO:0000313" key="11">
    <source>
        <dbReference type="EMBL" id="SFA73489.1"/>
    </source>
</evidence>
<dbReference type="InterPro" id="IPR003136">
    <property type="entry name" value="Cytidylate_kin"/>
</dbReference>
<comment type="catalytic activity">
    <reaction evidence="7 9">
        <text>dCMP + ATP = dCDP + ADP</text>
        <dbReference type="Rhea" id="RHEA:25094"/>
        <dbReference type="ChEBI" id="CHEBI:30616"/>
        <dbReference type="ChEBI" id="CHEBI:57566"/>
        <dbReference type="ChEBI" id="CHEBI:58593"/>
        <dbReference type="ChEBI" id="CHEBI:456216"/>
        <dbReference type="EC" id="2.7.4.25"/>
    </reaction>
</comment>
<evidence type="ECO:0000256" key="1">
    <source>
        <dbReference type="ARBA" id="ARBA00009427"/>
    </source>
</evidence>
<dbReference type="FunFam" id="3.40.50.300:FF:000484">
    <property type="entry name" value="Cytidylate kinase"/>
    <property type="match status" value="1"/>
</dbReference>
<feature type="binding site" evidence="9">
    <location>
        <begin position="15"/>
        <end position="23"/>
    </location>
    <ligand>
        <name>ATP</name>
        <dbReference type="ChEBI" id="CHEBI:30616"/>
    </ligand>
</feature>
<dbReference type="EMBL" id="FOJW01000001">
    <property type="protein sequence ID" value="SFA73489.1"/>
    <property type="molecule type" value="Genomic_DNA"/>
</dbReference>
<keyword evidence="12" id="KW-1185">Reference proteome</keyword>
<dbReference type="GO" id="GO:0005524">
    <property type="term" value="F:ATP binding"/>
    <property type="evidence" value="ECO:0007669"/>
    <property type="project" value="UniProtKB-UniRule"/>
</dbReference>
<dbReference type="Gene3D" id="3.40.50.300">
    <property type="entry name" value="P-loop containing nucleotide triphosphate hydrolases"/>
    <property type="match status" value="1"/>
</dbReference>
<gene>
    <name evidence="9" type="primary">cmk</name>
    <name evidence="11" type="ORF">SAMN04488072_101301</name>
</gene>
<keyword evidence="5 9" id="KW-0418">Kinase</keyword>
<dbReference type="GO" id="GO:0005829">
    <property type="term" value="C:cytosol"/>
    <property type="evidence" value="ECO:0007669"/>
    <property type="project" value="TreeGrafter"/>
</dbReference>
<keyword evidence="2 9" id="KW-0963">Cytoplasm</keyword>
<dbReference type="InterPro" id="IPR027417">
    <property type="entry name" value="P-loop_NTPase"/>
</dbReference>
<evidence type="ECO:0000256" key="2">
    <source>
        <dbReference type="ARBA" id="ARBA00022490"/>
    </source>
</evidence>
<dbReference type="SUPFAM" id="SSF52540">
    <property type="entry name" value="P-loop containing nucleoside triphosphate hydrolases"/>
    <property type="match status" value="1"/>
</dbReference>
<evidence type="ECO:0000256" key="3">
    <source>
        <dbReference type="ARBA" id="ARBA00022679"/>
    </source>
</evidence>
<evidence type="ECO:0000259" key="10">
    <source>
        <dbReference type="Pfam" id="PF02224"/>
    </source>
</evidence>
<dbReference type="HAMAP" id="MF_00238">
    <property type="entry name" value="Cytidyl_kinase_type1"/>
    <property type="match status" value="1"/>
</dbReference>
<evidence type="ECO:0000313" key="12">
    <source>
        <dbReference type="Proteomes" id="UP000198642"/>
    </source>
</evidence>
<proteinExistence type="inferred from homology"/>
<protein>
    <recommendedName>
        <fullName evidence="9">Cytidylate kinase</fullName>
        <shortName evidence="9">CK</shortName>
        <ecNumber evidence="9">2.7.4.25</ecNumber>
    </recommendedName>
    <alternativeName>
        <fullName evidence="9">Cytidine monophosphate kinase</fullName>
        <shortName evidence="9">CMP kinase</shortName>
    </alternativeName>
</protein>
<feature type="domain" description="Cytidylate kinase" evidence="10">
    <location>
        <begin position="11"/>
        <end position="224"/>
    </location>
</feature>
<comment type="subcellular location">
    <subcellularLocation>
        <location evidence="9">Cytoplasm</location>
    </subcellularLocation>
</comment>
<organism evidence="11 12">
    <name type="scientific">Lentibacillus halodurans</name>
    <dbReference type="NCBI Taxonomy" id="237679"/>
    <lineage>
        <taxon>Bacteria</taxon>
        <taxon>Bacillati</taxon>
        <taxon>Bacillota</taxon>
        <taxon>Bacilli</taxon>
        <taxon>Bacillales</taxon>
        <taxon>Bacillaceae</taxon>
        <taxon>Lentibacillus</taxon>
    </lineage>
</organism>
<comment type="catalytic activity">
    <reaction evidence="8 9">
        <text>CMP + ATP = CDP + ADP</text>
        <dbReference type="Rhea" id="RHEA:11600"/>
        <dbReference type="ChEBI" id="CHEBI:30616"/>
        <dbReference type="ChEBI" id="CHEBI:58069"/>
        <dbReference type="ChEBI" id="CHEBI:60377"/>
        <dbReference type="ChEBI" id="CHEBI:456216"/>
        <dbReference type="EC" id="2.7.4.25"/>
    </reaction>
</comment>
<dbReference type="NCBIfam" id="TIGR00017">
    <property type="entry name" value="cmk"/>
    <property type="match status" value="1"/>
</dbReference>
<evidence type="ECO:0000256" key="6">
    <source>
        <dbReference type="ARBA" id="ARBA00022840"/>
    </source>
</evidence>
<keyword evidence="3 9" id="KW-0808">Transferase</keyword>